<evidence type="ECO:0008006" key="8">
    <source>
        <dbReference type="Google" id="ProtNLM"/>
    </source>
</evidence>
<evidence type="ECO:0000313" key="6">
    <source>
        <dbReference type="EMBL" id="KAG9062916.1"/>
    </source>
</evidence>
<protein>
    <recommendedName>
        <fullName evidence="8">Mediator of RNA polymerase II transcription subunit 27</fullName>
    </recommendedName>
</protein>
<comment type="caution">
    <text evidence="6">The sequence shown here is derived from an EMBL/GenBank/DDBJ whole genome shotgun (WGS) entry which is preliminary data.</text>
</comment>
<evidence type="ECO:0000256" key="3">
    <source>
        <dbReference type="ARBA" id="ARBA00023015"/>
    </source>
</evidence>
<dbReference type="InterPro" id="IPR021627">
    <property type="entry name" value="Mediator_Med27"/>
</dbReference>
<organism evidence="6 7">
    <name type="scientific">Linnemannia hyalina</name>
    <dbReference type="NCBI Taxonomy" id="64524"/>
    <lineage>
        <taxon>Eukaryota</taxon>
        <taxon>Fungi</taxon>
        <taxon>Fungi incertae sedis</taxon>
        <taxon>Mucoromycota</taxon>
        <taxon>Mortierellomycotina</taxon>
        <taxon>Mortierellomycetes</taxon>
        <taxon>Mortierellales</taxon>
        <taxon>Mortierellaceae</taxon>
        <taxon>Linnemannia</taxon>
    </lineage>
</organism>
<comment type="subcellular location">
    <subcellularLocation>
        <location evidence="1">Nucleus</location>
    </subcellularLocation>
</comment>
<dbReference type="GO" id="GO:0016592">
    <property type="term" value="C:mediator complex"/>
    <property type="evidence" value="ECO:0007669"/>
    <property type="project" value="InterPro"/>
</dbReference>
<proteinExistence type="inferred from homology"/>
<accession>A0A9P7XKU1</accession>
<keyword evidence="5" id="KW-0539">Nucleus</keyword>
<gene>
    <name evidence="6" type="ORF">KI688_004513</name>
</gene>
<dbReference type="PANTHER" id="PTHR13130">
    <property type="entry name" value="34 KDA TRANSCRIPTIONAL CO-ACTIVATOR-RELATED"/>
    <property type="match status" value="1"/>
</dbReference>
<dbReference type="PANTHER" id="PTHR13130:SF4">
    <property type="entry name" value="MEDIATOR OF RNA POLYMERASE II TRANSCRIPTION SUBUNIT 27"/>
    <property type="match status" value="1"/>
</dbReference>
<keyword evidence="3" id="KW-0805">Transcription regulation</keyword>
<evidence type="ECO:0000256" key="4">
    <source>
        <dbReference type="ARBA" id="ARBA00023163"/>
    </source>
</evidence>
<dbReference type="Pfam" id="PF11571">
    <property type="entry name" value="Med27"/>
    <property type="match status" value="1"/>
</dbReference>
<evidence type="ECO:0000313" key="7">
    <source>
        <dbReference type="Proteomes" id="UP000707451"/>
    </source>
</evidence>
<evidence type="ECO:0000256" key="5">
    <source>
        <dbReference type="ARBA" id="ARBA00023242"/>
    </source>
</evidence>
<dbReference type="GO" id="GO:0003713">
    <property type="term" value="F:transcription coactivator activity"/>
    <property type="evidence" value="ECO:0007669"/>
    <property type="project" value="TreeGrafter"/>
</dbReference>
<keyword evidence="7" id="KW-1185">Reference proteome</keyword>
<dbReference type="EMBL" id="JAHRHY010000017">
    <property type="protein sequence ID" value="KAG9062916.1"/>
    <property type="molecule type" value="Genomic_DNA"/>
</dbReference>
<dbReference type="GO" id="GO:0006357">
    <property type="term" value="P:regulation of transcription by RNA polymerase II"/>
    <property type="evidence" value="ECO:0007669"/>
    <property type="project" value="TreeGrafter"/>
</dbReference>
<keyword evidence="4" id="KW-0804">Transcription</keyword>
<name>A0A9P7XKU1_9FUNG</name>
<sequence>MTEQEDIAAALEKTQNALHDVELMINSLNDVRLSVHHVFHILQGRSLAPLSGAAFRENAKFTYTALESLAKLAVNSEGLLNDTQSMELPKLQGPSPMYVVSLLSLKKSPAKSLPGVNVSGVMNAFIVLEANRKGRCLSISRLVVFGAGEENSVWEDSSHLVFKKISQIAVGAVDYFMDRAPRSLLGLVLEWISMYSTLFTAPCSGCGKHLYFDSQQFKHLPPTLYTYDEQGMALPFHPACQKK</sequence>
<evidence type="ECO:0000256" key="1">
    <source>
        <dbReference type="ARBA" id="ARBA00004123"/>
    </source>
</evidence>
<dbReference type="Proteomes" id="UP000707451">
    <property type="component" value="Unassembled WGS sequence"/>
</dbReference>
<dbReference type="AlphaFoldDB" id="A0A9P7XKU1"/>
<comment type="similarity">
    <text evidence="2">Belongs to the Mediator complex subunit 27 family.</text>
</comment>
<reference evidence="6" key="1">
    <citation type="submission" date="2021-06" db="EMBL/GenBank/DDBJ databases">
        <title>Genome Sequence of Mortierella hyaline Strain SCG-10, a Cold-Adapted, Nitrate-Reducing Fungus Isolated from Soil in Minnesota, USA.</title>
        <authorList>
            <person name="Aldossari N."/>
        </authorList>
    </citation>
    <scope>NUCLEOTIDE SEQUENCE</scope>
    <source>
        <strain evidence="6">SCG-10</strain>
    </source>
</reference>
<dbReference type="OrthoDB" id="1868004at2759"/>
<evidence type="ECO:0000256" key="2">
    <source>
        <dbReference type="ARBA" id="ARBA00008048"/>
    </source>
</evidence>